<reference evidence="1 2" key="1">
    <citation type="submission" date="2020-08" db="EMBL/GenBank/DDBJ databases">
        <title>Sequencing the genomes of 1000 actinobacteria strains.</title>
        <authorList>
            <person name="Klenk H.-P."/>
        </authorList>
    </citation>
    <scope>NUCLEOTIDE SEQUENCE [LARGE SCALE GENOMIC DNA]</scope>
    <source>
        <strain evidence="1 2">DSM 45790</strain>
    </source>
</reference>
<dbReference type="GO" id="GO:0003677">
    <property type="term" value="F:DNA binding"/>
    <property type="evidence" value="ECO:0007669"/>
    <property type="project" value="UniProtKB-KW"/>
</dbReference>
<keyword evidence="2" id="KW-1185">Reference proteome</keyword>
<sequence length="125" mass="13813">MSEWQETRERLRAFALGLPGAHEDFPWGESVVKVNKKVFVFLGLEEPTEKWRPQFSVKLGGSHGHALSVPGAAPTSHGLGRSGWVTVPFTDDMPDGEVLDDWVEESYRIVAPKRLVAELDASRAG</sequence>
<keyword evidence="1" id="KW-0238">DNA-binding</keyword>
<dbReference type="SUPFAM" id="SSF142906">
    <property type="entry name" value="YjbR-like"/>
    <property type="match status" value="1"/>
</dbReference>
<dbReference type="AlphaFoldDB" id="A0A7W8Z4A9"/>
<accession>A0A7W8Z4A9</accession>
<dbReference type="Pfam" id="PF04237">
    <property type="entry name" value="YjbR"/>
    <property type="match status" value="1"/>
</dbReference>
<dbReference type="InterPro" id="IPR058532">
    <property type="entry name" value="YjbR/MT2646/Rv2570-like"/>
</dbReference>
<dbReference type="EMBL" id="JACHBR010000001">
    <property type="protein sequence ID" value="MBB5626803.1"/>
    <property type="molecule type" value="Genomic_DNA"/>
</dbReference>
<gene>
    <name evidence="1" type="ORF">BJ981_002502</name>
</gene>
<protein>
    <submittedName>
        <fullName evidence="1">Putative DNA-binding protein (MmcQ/YjbR family)</fullName>
    </submittedName>
</protein>
<organism evidence="1 2">
    <name type="scientific">Sphaerisporangium krabiense</name>
    <dbReference type="NCBI Taxonomy" id="763782"/>
    <lineage>
        <taxon>Bacteria</taxon>
        <taxon>Bacillati</taxon>
        <taxon>Actinomycetota</taxon>
        <taxon>Actinomycetes</taxon>
        <taxon>Streptosporangiales</taxon>
        <taxon>Streptosporangiaceae</taxon>
        <taxon>Sphaerisporangium</taxon>
    </lineage>
</organism>
<dbReference type="RefSeq" id="WP_184610999.1">
    <property type="nucleotide sequence ID" value="NZ_BOOS01000079.1"/>
</dbReference>
<proteinExistence type="predicted"/>
<dbReference type="InterPro" id="IPR038056">
    <property type="entry name" value="YjbR-like_sf"/>
</dbReference>
<name>A0A7W8Z4A9_9ACTN</name>
<evidence type="ECO:0000313" key="1">
    <source>
        <dbReference type="EMBL" id="MBB5626803.1"/>
    </source>
</evidence>
<dbReference type="Proteomes" id="UP000588112">
    <property type="component" value="Unassembled WGS sequence"/>
</dbReference>
<dbReference type="Gene3D" id="3.90.1150.30">
    <property type="match status" value="1"/>
</dbReference>
<evidence type="ECO:0000313" key="2">
    <source>
        <dbReference type="Proteomes" id="UP000588112"/>
    </source>
</evidence>
<comment type="caution">
    <text evidence="1">The sequence shown here is derived from an EMBL/GenBank/DDBJ whole genome shotgun (WGS) entry which is preliminary data.</text>
</comment>